<proteinExistence type="inferred from homology"/>
<keyword evidence="5" id="KW-0677">Repeat</keyword>
<dbReference type="PANTHER" id="PTHR43553:SF23">
    <property type="entry name" value="ABC TRANSPORTER ATP-BINDING COMPONENT"/>
    <property type="match status" value="1"/>
</dbReference>
<evidence type="ECO:0000256" key="2">
    <source>
        <dbReference type="ARBA" id="ARBA00005417"/>
    </source>
</evidence>
<reference evidence="12 13" key="1">
    <citation type="submission" date="2019-11" db="EMBL/GenBank/DDBJ databases">
        <title>Whole genome shotgun sequencing (WGS) data from Adlercreutzia equolifaciens ResAG-91, Eggerthella lenta MRI-F36, MRI-F37, MRI-F40, ResAG-49, ResAG-88, ResAG-121, ResAG-145, and Gordonibacter sp. ResAG-5, ResAG-26, ResAG-43, ResAG-50, ResAG-59.</title>
        <authorList>
            <person name="Stoll D.A."/>
            <person name="Danylec N."/>
            <person name="Franz C.M.A.P."/>
            <person name="Huch M."/>
        </authorList>
    </citation>
    <scope>NUCLEOTIDE SEQUENCE [LARGE SCALE GENOMIC DNA]</scope>
    <source>
        <strain evidence="12 13">ResAG-59</strain>
    </source>
</reference>
<dbReference type="Gene3D" id="3.40.50.300">
    <property type="entry name" value="P-loop containing nucleotide triphosphate hydrolases"/>
    <property type="match status" value="2"/>
</dbReference>
<comment type="caution">
    <text evidence="12">The sequence shown here is derived from an EMBL/GenBank/DDBJ whole genome shotgun (WGS) entry which is preliminary data.</text>
</comment>
<dbReference type="Proteomes" id="UP000468327">
    <property type="component" value="Unassembled WGS sequence"/>
</dbReference>
<keyword evidence="9" id="KW-0472">Membrane</keyword>
<dbReference type="InterPro" id="IPR003439">
    <property type="entry name" value="ABC_transporter-like_ATP-bd"/>
</dbReference>
<dbReference type="InterPro" id="IPR017871">
    <property type="entry name" value="ABC_transporter-like_CS"/>
</dbReference>
<evidence type="ECO:0000256" key="1">
    <source>
        <dbReference type="ARBA" id="ARBA00004202"/>
    </source>
</evidence>
<dbReference type="Pfam" id="PF00005">
    <property type="entry name" value="ABC_tran"/>
    <property type="match status" value="2"/>
</dbReference>
<name>A0A6N8IHF7_9ACTN</name>
<evidence type="ECO:0000313" key="13">
    <source>
        <dbReference type="Proteomes" id="UP000468327"/>
    </source>
</evidence>
<dbReference type="CDD" id="cd03225">
    <property type="entry name" value="ABC_cobalt_CbiO_domain1"/>
    <property type="match status" value="1"/>
</dbReference>
<dbReference type="AlphaFoldDB" id="A0A6N8IHF7"/>
<evidence type="ECO:0000256" key="9">
    <source>
        <dbReference type="ARBA" id="ARBA00023136"/>
    </source>
</evidence>
<evidence type="ECO:0000259" key="11">
    <source>
        <dbReference type="PROSITE" id="PS50893"/>
    </source>
</evidence>
<evidence type="ECO:0000256" key="3">
    <source>
        <dbReference type="ARBA" id="ARBA00022448"/>
    </source>
</evidence>
<evidence type="ECO:0000256" key="10">
    <source>
        <dbReference type="ARBA" id="ARBA00025157"/>
    </source>
</evidence>
<evidence type="ECO:0000256" key="6">
    <source>
        <dbReference type="ARBA" id="ARBA00022741"/>
    </source>
</evidence>
<evidence type="ECO:0000256" key="4">
    <source>
        <dbReference type="ARBA" id="ARBA00022475"/>
    </source>
</evidence>
<keyword evidence="6" id="KW-0547">Nucleotide-binding</keyword>
<evidence type="ECO:0000256" key="8">
    <source>
        <dbReference type="ARBA" id="ARBA00022967"/>
    </source>
</evidence>
<accession>A0A6N8IHF7</accession>
<dbReference type="InterPro" id="IPR050095">
    <property type="entry name" value="ECF_ABC_transporter_ATP-bd"/>
</dbReference>
<gene>
    <name evidence="12" type="ORF">GO738_07865</name>
</gene>
<evidence type="ECO:0000313" key="12">
    <source>
        <dbReference type="EMBL" id="MVN15257.1"/>
    </source>
</evidence>
<keyword evidence="13" id="KW-1185">Reference proteome</keyword>
<dbReference type="InterPro" id="IPR003593">
    <property type="entry name" value="AAA+_ATPase"/>
</dbReference>
<comment type="function">
    <text evidence="10">Probably part of an ABC transporter complex. Responsible for energy coupling to the transport system.</text>
</comment>
<feature type="domain" description="ABC transporter" evidence="11">
    <location>
        <begin position="10"/>
        <end position="249"/>
    </location>
</feature>
<dbReference type="SUPFAM" id="SSF52540">
    <property type="entry name" value="P-loop containing nucleoside triphosphate hydrolases"/>
    <property type="match status" value="2"/>
</dbReference>
<dbReference type="RefSeq" id="WP_157004969.1">
    <property type="nucleotide sequence ID" value="NZ_WPOC01000010.1"/>
</dbReference>
<protein>
    <submittedName>
        <fullName evidence="12">ATP-binding cassette domain-containing protein</fullName>
    </submittedName>
</protein>
<dbReference type="InterPro" id="IPR015856">
    <property type="entry name" value="ABC_transpr_CbiO/EcfA_su"/>
</dbReference>
<keyword evidence="8" id="KW-1278">Translocase</keyword>
<dbReference type="GO" id="GO:0016887">
    <property type="term" value="F:ATP hydrolysis activity"/>
    <property type="evidence" value="ECO:0007669"/>
    <property type="project" value="InterPro"/>
</dbReference>
<dbReference type="SMART" id="SM00382">
    <property type="entry name" value="AAA"/>
    <property type="match status" value="2"/>
</dbReference>
<dbReference type="PROSITE" id="PS00211">
    <property type="entry name" value="ABC_TRANSPORTER_1"/>
    <property type="match status" value="1"/>
</dbReference>
<dbReference type="GO" id="GO:0042626">
    <property type="term" value="F:ATPase-coupled transmembrane transporter activity"/>
    <property type="evidence" value="ECO:0007669"/>
    <property type="project" value="TreeGrafter"/>
</dbReference>
<dbReference type="PANTHER" id="PTHR43553">
    <property type="entry name" value="HEAVY METAL TRANSPORTER"/>
    <property type="match status" value="1"/>
</dbReference>
<evidence type="ECO:0000256" key="5">
    <source>
        <dbReference type="ARBA" id="ARBA00022737"/>
    </source>
</evidence>
<keyword evidence="7 12" id="KW-0067">ATP-binding</keyword>
<dbReference type="GO" id="GO:0043190">
    <property type="term" value="C:ATP-binding cassette (ABC) transporter complex"/>
    <property type="evidence" value="ECO:0007669"/>
    <property type="project" value="TreeGrafter"/>
</dbReference>
<dbReference type="PROSITE" id="PS50893">
    <property type="entry name" value="ABC_TRANSPORTER_2"/>
    <property type="match status" value="2"/>
</dbReference>
<organism evidence="12 13">
    <name type="scientific">Gordonibacter urolithinfaciens</name>
    <dbReference type="NCBI Taxonomy" id="1335613"/>
    <lineage>
        <taxon>Bacteria</taxon>
        <taxon>Bacillati</taxon>
        <taxon>Actinomycetota</taxon>
        <taxon>Coriobacteriia</taxon>
        <taxon>Eggerthellales</taxon>
        <taxon>Eggerthellaceae</taxon>
        <taxon>Gordonibacter</taxon>
    </lineage>
</organism>
<dbReference type="GO" id="GO:0005524">
    <property type="term" value="F:ATP binding"/>
    <property type="evidence" value="ECO:0007669"/>
    <property type="project" value="UniProtKB-KW"/>
</dbReference>
<comment type="similarity">
    <text evidence="2">Belongs to the ABC transporter superfamily.</text>
</comment>
<keyword evidence="4" id="KW-1003">Cell membrane</keyword>
<comment type="subcellular location">
    <subcellularLocation>
        <location evidence="1">Cell membrane</location>
        <topology evidence="1">Peripheral membrane protein</topology>
    </subcellularLocation>
</comment>
<keyword evidence="3" id="KW-0813">Transport</keyword>
<evidence type="ECO:0000256" key="7">
    <source>
        <dbReference type="ARBA" id="ARBA00022840"/>
    </source>
</evidence>
<feature type="domain" description="ABC transporter" evidence="11">
    <location>
        <begin position="280"/>
        <end position="490"/>
    </location>
</feature>
<sequence>MEPRKDKLAISLSGVSCISNDGDMLLDRVDLRVKRGECLLLMGRSGSGKTTITKCINGLIPSFEPSLALEGEVRVCGLDPSSCEMYELAELVGSVFQNPKSQFFNLTSNDELAFGLESRGVPVEEIEKRISRTVAALKAEHLLYRDVNKMSGGEKQSLVFASVDIAGPDVLVLDEPTANLDVSSIEALHDEIAAVKAQGKTVVIAEHRLYFASDLIDRAVLIEGGRVSREFSPGELMGLGEEEREALGLRATDPDEALSVTVPRALPGEEGEVGGGPEGLELSAYTVLREGAPVFDPVSVSVPTGKVLGVLGENGAGKSTLLRGLAGLERHEAGEVRLGGARQARKGRRRSVALVMQDVNHQLFSDSVWNECLLAVCGRDDEPTRVRIGETLSRLDLSDKAQMHPMALSGGQKQRLSLACALLSNRRVLLLDEPTSGLDFEHMVEVARLVRRLAGAGAAVVLVTHDREFLNRCCDGVIELGVPTNEVAGR</sequence>
<dbReference type="EMBL" id="WPOC01000010">
    <property type="protein sequence ID" value="MVN15257.1"/>
    <property type="molecule type" value="Genomic_DNA"/>
</dbReference>
<dbReference type="InterPro" id="IPR027417">
    <property type="entry name" value="P-loop_NTPase"/>
</dbReference>